<name>A0A1M4MI97_9EURY</name>
<sequence>MKDPLNRPDRENDKQRYLYLYIGLILGIFIGGFYGIFVTHAKYQETLDDFFNLSYTSKIRPEGEKEIDSIVNEVSGIPNERMKLQKLAEWTIDNFTGVYFEESWETKLWHNEYATSPAYNHKYIGDNLNGYGYDKDGNIRARSTTQFWKDPYWIAYMKTGACEDVAVLFYELANQSGFESRLVCSPASDLGHMWVEVKVNDEWLYADCACYHDYGGIRWLDTREKYTQNCYCLNEVLLCSDRMIDLTEYYVPKLKTEPIRKELIQKITDIYRYWNILS</sequence>
<keyword evidence="1" id="KW-0472">Membrane</keyword>
<dbReference type="AlphaFoldDB" id="A0A1M4MI97"/>
<evidence type="ECO:0000313" key="3">
    <source>
        <dbReference type="EMBL" id="SCL74586.1"/>
    </source>
</evidence>
<dbReference type="STRING" id="118126.L21_0466"/>
<protein>
    <submittedName>
        <fullName evidence="3">Transglutaminase-like superfamily protein</fullName>
    </submittedName>
</protein>
<dbReference type="Proteomes" id="UP000184671">
    <property type="component" value="Unassembled WGS sequence"/>
</dbReference>
<dbReference type="SUPFAM" id="SSF54001">
    <property type="entry name" value="Cysteine proteinases"/>
    <property type="match status" value="1"/>
</dbReference>
<dbReference type="Pfam" id="PF01841">
    <property type="entry name" value="Transglut_core"/>
    <property type="match status" value="1"/>
</dbReference>
<dbReference type="OrthoDB" id="118140at2157"/>
<feature type="transmembrane region" description="Helical" evidence="1">
    <location>
        <begin position="17"/>
        <end position="37"/>
    </location>
</feature>
<keyword evidence="1" id="KW-0812">Transmembrane</keyword>
<gene>
    <name evidence="3" type="ORF">L21_0466</name>
</gene>
<evidence type="ECO:0000313" key="4">
    <source>
        <dbReference type="Proteomes" id="UP000184671"/>
    </source>
</evidence>
<dbReference type="Gene3D" id="3.10.620.30">
    <property type="match status" value="1"/>
</dbReference>
<dbReference type="EMBL" id="FMID01000012">
    <property type="protein sequence ID" value="SCL74586.1"/>
    <property type="molecule type" value="Genomic_DNA"/>
</dbReference>
<keyword evidence="1" id="KW-1133">Transmembrane helix</keyword>
<dbReference type="InterPro" id="IPR038765">
    <property type="entry name" value="Papain-like_cys_pep_sf"/>
</dbReference>
<proteinExistence type="predicted"/>
<evidence type="ECO:0000259" key="2">
    <source>
        <dbReference type="SMART" id="SM00460"/>
    </source>
</evidence>
<accession>A0A1M4MI97</accession>
<organism evidence="3 4">
    <name type="scientific">Methanoculleus chikugoensis</name>
    <dbReference type="NCBI Taxonomy" id="118126"/>
    <lineage>
        <taxon>Archaea</taxon>
        <taxon>Methanobacteriati</taxon>
        <taxon>Methanobacteriota</taxon>
        <taxon>Stenosarchaea group</taxon>
        <taxon>Methanomicrobia</taxon>
        <taxon>Methanomicrobiales</taxon>
        <taxon>Methanomicrobiaceae</taxon>
        <taxon>Methanoculleus</taxon>
    </lineage>
</organism>
<reference evidence="3 4" key="1">
    <citation type="submission" date="2016-08" db="EMBL/GenBank/DDBJ databases">
        <authorList>
            <person name="Seilhamer J.J."/>
        </authorList>
    </citation>
    <scope>NUCLEOTIDE SEQUENCE [LARGE SCALE GENOMIC DNA]</scope>
    <source>
        <strain evidence="3">L21-II-0</strain>
    </source>
</reference>
<evidence type="ECO:0000256" key="1">
    <source>
        <dbReference type="SAM" id="Phobius"/>
    </source>
</evidence>
<dbReference type="RefSeq" id="WP_083608713.1">
    <property type="nucleotide sequence ID" value="NZ_FMID01000012.1"/>
</dbReference>
<feature type="domain" description="Transglutaminase-like" evidence="2">
    <location>
        <begin position="154"/>
        <end position="210"/>
    </location>
</feature>
<dbReference type="InterPro" id="IPR002931">
    <property type="entry name" value="Transglutaminase-like"/>
</dbReference>
<dbReference type="SMART" id="SM00460">
    <property type="entry name" value="TGc"/>
    <property type="match status" value="1"/>
</dbReference>